<evidence type="ECO:0000259" key="1">
    <source>
        <dbReference type="Pfam" id="PF06527"/>
    </source>
</evidence>
<dbReference type="InterPro" id="IPR009492">
    <property type="entry name" value="TniQ"/>
</dbReference>
<dbReference type="Proteomes" id="UP000501602">
    <property type="component" value="Chromosome"/>
</dbReference>
<dbReference type="CDD" id="cd00065">
    <property type="entry name" value="FYVE_like_SF"/>
    <property type="match status" value="1"/>
</dbReference>
<dbReference type="EMBL" id="CP051180">
    <property type="protein sequence ID" value="QIZ75760.1"/>
    <property type="molecule type" value="Genomic_DNA"/>
</dbReference>
<name>A0A6H1UB00_9GAMM</name>
<dbReference type="RefSeq" id="WP_168659021.1">
    <property type="nucleotide sequence ID" value="NZ_CP051180.1"/>
</dbReference>
<proteinExistence type="predicted"/>
<dbReference type="AlphaFoldDB" id="A0A6H1UB00"/>
<keyword evidence="3" id="KW-1185">Reference proteome</keyword>
<sequence>MELLITPKPFVDESLESYLLRLAEENGFESYQVFSAVVHEWLQEHDHRAAGAFPLSLGLLNVFHANRSSGLRVRVIQLFEQLAHSGELPLLKLALMHSSATFGKRRAAVFRDGIDIPRSFIRLCGIPVCPACLNEQPYIRQRWHFKPYSVCHKHGITLISNCPGCGELLDYQNNELITHCHCGYDLRFAGQEKATTETLQLSRLVSGETVEGTDPLSTAINLSVRFGALQWFEAFSGCELTEQEAISKAIEFFNGWPQGLVDGLELRREHAELRLVKSYNRTLFAEVFGELLLDARKLPMRDLGRNFVLKAIIDYLSELVRNNAQSKQANVGDVLLSLVEAAAVLSSNAEAVYRLYQEGFLVLAVRPKGRSKLETYTPAFRLRDVMELRLARMQSQNDSGDRYLPAW</sequence>
<reference evidence="2 3" key="1">
    <citation type="submission" date="2020-04" db="EMBL/GenBank/DDBJ databases">
        <title>Ferrimonas sp. S7 isolated from sea water.</title>
        <authorList>
            <person name="Bae S.S."/>
            <person name="Baek K."/>
        </authorList>
    </citation>
    <scope>NUCLEOTIDE SEQUENCE [LARGE SCALE GENOMIC DNA]</scope>
    <source>
        <strain evidence="2 3">S7</strain>
    </source>
</reference>
<dbReference type="KEGG" id="fes:HER31_01895"/>
<evidence type="ECO:0000313" key="2">
    <source>
        <dbReference type="EMBL" id="QIZ75760.1"/>
    </source>
</evidence>
<evidence type="ECO:0000313" key="3">
    <source>
        <dbReference type="Proteomes" id="UP000501602"/>
    </source>
</evidence>
<feature type="domain" description="TniQ" evidence="1">
    <location>
        <begin position="5"/>
        <end position="158"/>
    </location>
</feature>
<accession>A0A6H1UB00</accession>
<protein>
    <submittedName>
        <fullName evidence="2">TniQ family protein</fullName>
    </submittedName>
</protein>
<dbReference type="Pfam" id="PF06527">
    <property type="entry name" value="TniQ"/>
    <property type="match status" value="1"/>
</dbReference>
<organism evidence="2 3">
    <name type="scientific">Ferrimonas lipolytica</name>
    <dbReference type="NCBI Taxonomy" id="2724191"/>
    <lineage>
        <taxon>Bacteria</taxon>
        <taxon>Pseudomonadati</taxon>
        <taxon>Pseudomonadota</taxon>
        <taxon>Gammaproteobacteria</taxon>
        <taxon>Alteromonadales</taxon>
        <taxon>Ferrimonadaceae</taxon>
        <taxon>Ferrimonas</taxon>
    </lineage>
</organism>
<gene>
    <name evidence="2" type="ORF">HER31_01895</name>
</gene>